<evidence type="ECO:0000313" key="5">
    <source>
        <dbReference type="Proteomes" id="UP000179536"/>
    </source>
</evidence>
<dbReference type="RefSeq" id="WP_015915315.1">
    <property type="nucleotide sequence ID" value="NZ_MBFA02000015.1"/>
</dbReference>
<organism evidence="3 5">
    <name type="scientific">Agrobacterium vitis</name>
    <name type="common">Rhizobium vitis</name>
    <dbReference type="NCBI Taxonomy" id="373"/>
    <lineage>
        <taxon>Bacteria</taxon>
        <taxon>Pseudomonadati</taxon>
        <taxon>Pseudomonadota</taxon>
        <taxon>Alphaproteobacteria</taxon>
        <taxon>Hyphomicrobiales</taxon>
        <taxon>Rhizobiaceae</taxon>
        <taxon>Rhizobium/Agrobacterium group</taxon>
        <taxon>Agrobacterium</taxon>
    </lineage>
</organism>
<feature type="domain" description="GGDEF" evidence="1">
    <location>
        <begin position="169"/>
        <end position="303"/>
    </location>
</feature>
<sequence>MQDALDWQVDDRERFEAMGLAMDHMGICVSLLRLDGSPLYFNRAFLALHDHSVLRSANADFDALVASGDLSHWNTDPAEHFGTLLDRLRNNNGVSRTQLEIGDRIIAVEDRLIEDRFILSVQQDITEEILAARKIAYLASHDMLTGLANRATAEMQIGQLAKLKLERGGRFALLVADLDLFKGINDSHGHAAGDAVLKEMASRFRSVLGRNDFAARLGGDEFLFLCDDDLAPETSGAKLAERLIACTQNPIAFEGQPLYVGVSLGYSLFPEHGTEITHLVRAADNALYRAKSRGRGQSLRFDDPPTLERRL</sequence>
<gene>
    <name evidence="3" type="ORF">BBK91_020420</name>
    <name evidence="2" type="ORF">BBL17_022845</name>
</gene>
<evidence type="ECO:0000313" key="2">
    <source>
        <dbReference type="EMBL" id="MUO44624.1"/>
    </source>
</evidence>
<dbReference type="InterPro" id="IPR000160">
    <property type="entry name" value="GGDEF_dom"/>
</dbReference>
<dbReference type="Proteomes" id="UP000179536">
    <property type="component" value="Unassembled WGS sequence"/>
</dbReference>
<dbReference type="Pfam" id="PF00990">
    <property type="entry name" value="GGDEF"/>
    <property type="match status" value="1"/>
</dbReference>
<dbReference type="Proteomes" id="UP000179454">
    <property type="component" value="Unassembled WGS sequence"/>
</dbReference>
<dbReference type="Gene3D" id="3.30.70.270">
    <property type="match status" value="1"/>
</dbReference>
<dbReference type="NCBIfam" id="TIGR00254">
    <property type="entry name" value="GGDEF"/>
    <property type="match status" value="1"/>
</dbReference>
<dbReference type="SMART" id="SM00267">
    <property type="entry name" value="GGDEF"/>
    <property type="match status" value="1"/>
</dbReference>
<dbReference type="PROSITE" id="PS50887">
    <property type="entry name" value="GGDEF"/>
    <property type="match status" value="1"/>
</dbReference>
<protein>
    <submittedName>
        <fullName evidence="3">Diguanylate cyclase</fullName>
    </submittedName>
</protein>
<proteinExistence type="predicted"/>
<keyword evidence="4" id="KW-1185">Reference proteome</keyword>
<dbReference type="InterPro" id="IPR029787">
    <property type="entry name" value="Nucleotide_cyclase"/>
</dbReference>
<dbReference type="PANTHER" id="PTHR46663:SF4">
    <property type="entry name" value="DIGUANYLATE CYCLASE DGCT-RELATED"/>
    <property type="match status" value="1"/>
</dbReference>
<reference evidence="4 5" key="1">
    <citation type="submission" date="2019-11" db="EMBL/GenBank/DDBJ databases">
        <title>Whole-genome sequencing of Allorhizobium vitis.</title>
        <authorList>
            <person name="Gan H.M."/>
            <person name="Savka M.A."/>
        </authorList>
    </citation>
    <scope>NUCLEOTIDE SEQUENCE [LARGE SCALE GENOMIC DNA]</scope>
    <source>
        <strain evidence="3 5">RF2/1</strain>
        <strain evidence="2 4">T1/7</strain>
    </source>
</reference>
<evidence type="ECO:0000313" key="3">
    <source>
        <dbReference type="EMBL" id="MUP12227.1"/>
    </source>
</evidence>
<evidence type="ECO:0000313" key="4">
    <source>
        <dbReference type="Proteomes" id="UP000179454"/>
    </source>
</evidence>
<dbReference type="AlphaFoldDB" id="A0ABD6HFD9"/>
<dbReference type="PANTHER" id="PTHR46663">
    <property type="entry name" value="DIGUANYLATE CYCLASE DGCT-RELATED"/>
    <property type="match status" value="1"/>
</dbReference>
<evidence type="ECO:0000259" key="1">
    <source>
        <dbReference type="PROSITE" id="PS50887"/>
    </source>
</evidence>
<dbReference type="InterPro" id="IPR043128">
    <property type="entry name" value="Rev_trsase/Diguanyl_cyclase"/>
</dbReference>
<dbReference type="CDD" id="cd01949">
    <property type="entry name" value="GGDEF"/>
    <property type="match status" value="1"/>
</dbReference>
<name>A0ABD6HFD9_AGRVI</name>
<dbReference type="SUPFAM" id="SSF55073">
    <property type="entry name" value="Nucleotide cyclase"/>
    <property type="match status" value="1"/>
</dbReference>
<accession>A0ABD6HFD9</accession>
<dbReference type="EMBL" id="MBFA02000015">
    <property type="protein sequence ID" value="MUP12227.1"/>
    <property type="molecule type" value="Genomic_DNA"/>
</dbReference>
<dbReference type="EMBL" id="MBFE02000021">
    <property type="protein sequence ID" value="MUO44624.1"/>
    <property type="molecule type" value="Genomic_DNA"/>
</dbReference>
<comment type="caution">
    <text evidence="3">The sequence shown here is derived from an EMBL/GenBank/DDBJ whole genome shotgun (WGS) entry which is preliminary data.</text>
</comment>
<dbReference type="InterPro" id="IPR052163">
    <property type="entry name" value="DGC-Regulatory_Protein"/>
</dbReference>